<keyword evidence="9" id="KW-0106">Calcium</keyword>
<gene>
    <name evidence="18" type="ORF">GUJ93_ZPchr0007g5524</name>
</gene>
<reference evidence="18" key="2">
    <citation type="submission" date="2021-02" db="EMBL/GenBank/DDBJ databases">
        <authorList>
            <person name="Kimball J.A."/>
            <person name="Haas M.W."/>
            <person name="Macchietto M."/>
            <person name="Kono T."/>
            <person name="Duquette J."/>
            <person name="Shao M."/>
        </authorList>
    </citation>
    <scope>NUCLEOTIDE SEQUENCE</scope>
    <source>
        <tissue evidence="18">Fresh leaf tissue</tissue>
    </source>
</reference>
<dbReference type="GO" id="GO:0046872">
    <property type="term" value="F:metal ion binding"/>
    <property type="evidence" value="ECO:0007669"/>
    <property type="project" value="UniProtKB-KW"/>
</dbReference>
<keyword evidence="11" id="KW-1015">Disulfide bond</keyword>
<evidence type="ECO:0000313" key="18">
    <source>
        <dbReference type="EMBL" id="KAG8077857.1"/>
    </source>
</evidence>
<dbReference type="PANTHER" id="PTHR10404:SF45">
    <property type="entry name" value="OS01G0740500 PROTEIN"/>
    <property type="match status" value="1"/>
</dbReference>
<evidence type="ECO:0000256" key="8">
    <source>
        <dbReference type="ARBA" id="ARBA00022833"/>
    </source>
</evidence>
<dbReference type="Pfam" id="PF04253">
    <property type="entry name" value="TFR_dimer"/>
    <property type="match status" value="1"/>
</dbReference>
<evidence type="ECO:0000256" key="10">
    <source>
        <dbReference type="ARBA" id="ARBA00023049"/>
    </source>
</evidence>
<accession>A0A8J5T3D2</accession>
<dbReference type="OrthoDB" id="5841748at2759"/>
<keyword evidence="7" id="KW-0378">Hydrolase</keyword>
<evidence type="ECO:0000256" key="9">
    <source>
        <dbReference type="ARBA" id="ARBA00022837"/>
    </source>
</evidence>
<dbReference type="FunFam" id="3.40.630.10:FF:000101">
    <property type="entry name" value="N-acetylated alpha-linked acidic dipeptidase like 1"/>
    <property type="match status" value="1"/>
</dbReference>
<evidence type="ECO:0000256" key="6">
    <source>
        <dbReference type="ARBA" id="ARBA00022723"/>
    </source>
</evidence>
<evidence type="ECO:0000256" key="2">
    <source>
        <dbReference type="ARBA" id="ARBA00004221"/>
    </source>
</evidence>
<reference evidence="18" key="1">
    <citation type="journal article" date="2021" name="bioRxiv">
        <title>Whole Genome Assembly and Annotation of Northern Wild Rice, Zizania palustris L., Supports a Whole Genome Duplication in the Zizania Genus.</title>
        <authorList>
            <person name="Haas M."/>
            <person name="Kono T."/>
            <person name="Macchietto M."/>
            <person name="Millas R."/>
            <person name="McGilp L."/>
            <person name="Shao M."/>
            <person name="Duquette J."/>
            <person name="Hirsch C.N."/>
            <person name="Kimball J."/>
        </authorList>
    </citation>
    <scope>NUCLEOTIDE SEQUENCE</scope>
    <source>
        <tissue evidence="18">Fresh leaf tissue</tissue>
    </source>
</reference>
<evidence type="ECO:0000256" key="5">
    <source>
        <dbReference type="ARBA" id="ARBA00022670"/>
    </source>
</evidence>
<keyword evidence="16" id="KW-0175">Coiled coil</keyword>
<organism evidence="18 19">
    <name type="scientific">Zizania palustris</name>
    <name type="common">Northern wild rice</name>
    <dbReference type="NCBI Taxonomy" id="103762"/>
    <lineage>
        <taxon>Eukaryota</taxon>
        <taxon>Viridiplantae</taxon>
        <taxon>Streptophyta</taxon>
        <taxon>Embryophyta</taxon>
        <taxon>Tracheophyta</taxon>
        <taxon>Spermatophyta</taxon>
        <taxon>Magnoliopsida</taxon>
        <taxon>Liliopsida</taxon>
        <taxon>Poales</taxon>
        <taxon>Poaceae</taxon>
        <taxon>BOP clade</taxon>
        <taxon>Oryzoideae</taxon>
        <taxon>Oryzeae</taxon>
        <taxon>Zizaniinae</taxon>
        <taxon>Zizania</taxon>
    </lineage>
</organism>
<evidence type="ECO:0000256" key="13">
    <source>
        <dbReference type="ARBA" id="ARBA00059290"/>
    </source>
</evidence>
<evidence type="ECO:0000256" key="1">
    <source>
        <dbReference type="ARBA" id="ARBA00001947"/>
    </source>
</evidence>
<keyword evidence="4" id="KW-0031">Aminopeptidase</keyword>
<dbReference type="GO" id="GO:0004180">
    <property type="term" value="F:carboxypeptidase activity"/>
    <property type="evidence" value="ECO:0007669"/>
    <property type="project" value="TreeGrafter"/>
</dbReference>
<dbReference type="InterPro" id="IPR039373">
    <property type="entry name" value="Peptidase_M28B"/>
</dbReference>
<evidence type="ECO:0000256" key="16">
    <source>
        <dbReference type="SAM" id="Coils"/>
    </source>
</evidence>
<sequence>MQTGSTEWVEENREMLSSRAVAYLNVDVSVVGPVFRPSASPQLDELLEETTKLVQDPDNSSQTLYDSWVKSNISPLIERLGSGGSDFLAFVQHVGIPSTDMVFGEGPDYPVYHTLYDDFVWMEKFGDPGFRRHVAAASIWGLMALRLADEEIIPFNYMPYTVELEAYTKVVENEVRGTVVSCSPLHNAVRALRESATKVNGERKELQRQLLSMQLKKDSLKIRALNDRLMQAERAFTSREGLSKQEWFKHLVYGSSEQNDWESASYPGIANAIASARSNNTRESWECVQREIHRVARAITQASVVLSGSLT</sequence>
<dbReference type="FunFam" id="1.20.930.40:FF:000001">
    <property type="entry name" value="N-acetylated-alpha-linked acidic dipeptidase 2"/>
    <property type="match status" value="1"/>
</dbReference>
<comment type="caution">
    <text evidence="18">The sequence shown here is derived from an EMBL/GenBank/DDBJ whole genome shotgun (WGS) entry which is preliminary data.</text>
</comment>
<evidence type="ECO:0000256" key="3">
    <source>
        <dbReference type="ARBA" id="ARBA00005634"/>
    </source>
</evidence>
<evidence type="ECO:0000256" key="14">
    <source>
        <dbReference type="ARBA" id="ARBA00068168"/>
    </source>
</evidence>
<evidence type="ECO:0000259" key="17">
    <source>
        <dbReference type="Pfam" id="PF04253"/>
    </source>
</evidence>
<dbReference type="PANTHER" id="PTHR10404">
    <property type="entry name" value="N-ACETYLATED-ALPHA-LINKED ACIDIC DIPEPTIDASE"/>
    <property type="match status" value="1"/>
</dbReference>
<keyword evidence="6" id="KW-0479">Metal-binding</keyword>
<evidence type="ECO:0000256" key="15">
    <source>
        <dbReference type="ARBA" id="ARBA00081462"/>
    </source>
</evidence>
<keyword evidence="10" id="KW-0482">Metalloprotease</keyword>
<evidence type="ECO:0000256" key="4">
    <source>
        <dbReference type="ARBA" id="ARBA00022438"/>
    </source>
</evidence>
<protein>
    <recommendedName>
        <fullName evidence="14">Aminopeptidase NAALADL1</fullName>
    </recommendedName>
    <alternativeName>
        <fullName evidence="15">N-acetylated-alpha-linked acidic dipeptidase-like protein</fullName>
    </alternativeName>
</protein>
<dbReference type="GO" id="GO:0016324">
    <property type="term" value="C:apical plasma membrane"/>
    <property type="evidence" value="ECO:0007669"/>
    <property type="project" value="UniProtKB-SubCell"/>
</dbReference>
<comment type="subcellular location">
    <subcellularLocation>
        <location evidence="2">Apical cell membrane</location>
    </subcellularLocation>
</comment>
<evidence type="ECO:0000256" key="12">
    <source>
        <dbReference type="ARBA" id="ARBA00023180"/>
    </source>
</evidence>
<evidence type="ECO:0000313" key="19">
    <source>
        <dbReference type="Proteomes" id="UP000729402"/>
    </source>
</evidence>
<dbReference type="EMBL" id="JAAALK010000282">
    <property type="protein sequence ID" value="KAG8077857.1"/>
    <property type="molecule type" value="Genomic_DNA"/>
</dbReference>
<dbReference type="Proteomes" id="UP000729402">
    <property type="component" value="Unassembled WGS sequence"/>
</dbReference>
<dbReference type="AlphaFoldDB" id="A0A8J5T3D2"/>
<feature type="domain" description="Transferrin receptor-like dimerisation" evidence="17">
    <location>
        <begin position="181"/>
        <end position="306"/>
    </location>
</feature>
<keyword evidence="19" id="KW-1185">Reference proteome</keyword>
<comment type="function">
    <text evidence="13">Aminopeptidase with broad substrate specificity. Has lower activity with substrates that have Asp or Glu in the P2' position, or Pro in the P3' position. Lacks activity with substrates that have both Pro in the P3' position and Asp or Glu in the P2' position. Lacks carboxypeptidase activity. Lacks dipeptidyl-peptidase IV type activity.</text>
</comment>
<evidence type="ECO:0000256" key="7">
    <source>
        <dbReference type="ARBA" id="ARBA00022801"/>
    </source>
</evidence>
<dbReference type="InterPro" id="IPR007365">
    <property type="entry name" value="TFR-like_dimer_dom"/>
</dbReference>
<comment type="similarity">
    <text evidence="3">Belongs to the peptidase M28 family. M28B subfamily.</text>
</comment>
<keyword evidence="5" id="KW-0645">Protease</keyword>
<keyword evidence="12" id="KW-0325">Glycoprotein</keyword>
<dbReference type="GO" id="GO:0008237">
    <property type="term" value="F:metallopeptidase activity"/>
    <property type="evidence" value="ECO:0007669"/>
    <property type="project" value="UniProtKB-KW"/>
</dbReference>
<dbReference type="GO" id="GO:0004177">
    <property type="term" value="F:aminopeptidase activity"/>
    <property type="evidence" value="ECO:0007669"/>
    <property type="project" value="UniProtKB-KW"/>
</dbReference>
<keyword evidence="8" id="KW-0862">Zinc</keyword>
<feature type="coiled-coil region" evidence="16">
    <location>
        <begin position="189"/>
        <end position="235"/>
    </location>
</feature>
<proteinExistence type="inferred from homology"/>
<evidence type="ECO:0000256" key="11">
    <source>
        <dbReference type="ARBA" id="ARBA00023157"/>
    </source>
</evidence>
<dbReference type="GO" id="GO:0006508">
    <property type="term" value="P:proteolysis"/>
    <property type="evidence" value="ECO:0007669"/>
    <property type="project" value="UniProtKB-KW"/>
</dbReference>
<comment type="cofactor">
    <cofactor evidence="1">
        <name>Zn(2+)</name>
        <dbReference type="ChEBI" id="CHEBI:29105"/>
    </cofactor>
</comment>
<name>A0A8J5T3D2_ZIZPA</name>